<protein>
    <recommendedName>
        <fullName evidence="3">TIGR04076 family protein</fullName>
    </recommendedName>
</protein>
<sequence length="106" mass="11797">MRQVKITVLKKHFYADLADAYLTEGKAVGPCPLLEEGDTFTYEGGAEMPPGFCPWAWIDIYRGVSALSAGATYTPWNNRDGMQILCCTDGIRPVIFAIEAIKEKEY</sequence>
<reference evidence="1" key="1">
    <citation type="submission" date="2015-07" db="EMBL/GenBank/DDBJ databases">
        <title>Genome sequence of Ornatilinea apprima DSM 23815.</title>
        <authorList>
            <person name="Hemp J."/>
            <person name="Ward L.M."/>
            <person name="Pace L.A."/>
            <person name="Fischer W.W."/>
        </authorList>
    </citation>
    <scope>NUCLEOTIDE SEQUENCE [LARGE SCALE GENOMIC DNA]</scope>
    <source>
        <strain evidence="1">P3M-1</strain>
    </source>
</reference>
<comment type="caution">
    <text evidence="1">The sequence shown here is derived from an EMBL/GenBank/DDBJ whole genome shotgun (WGS) entry which is preliminary data.</text>
</comment>
<evidence type="ECO:0000313" key="2">
    <source>
        <dbReference type="Proteomes" id="UP000050417"/>
    </source>
</evidence>
<accession>A0A0P6XSH0</accession>
<dbReference type="OrthoDB" id="5432414at2"/>
<dbReference type="RefSeq" id="WP_075061363.1">
    <property type="nucleotide sequence ID" value="NZ_LGCL01000010.1"/>
</dbReference>
<dbReference type="PATRIC" id="fig|1134406.4.peg.2699"/>
<dbReference type="InterPro" id="IPR023811">
    <property type="entry name" value="CHP04076"/>
</dbReference>
<dbReference type="STRING" id="1134406.ADN00_02415"/>
<gene>
    <name evidence="1" type="ORF">ADN00_02415</name>
</gene>
<dbReference type="EMBL" id="LGCL01000010">
    <property type="protein sequence ID" value="KPL79668.1"/>
    <property type="molecule type" value="Genomic_DNA"/>
</dbReference>
<dbReference type="Proteomes" id="UP000050417">
    <property type="component" value="Unassembled WGS sequence"/>
</dbReference>
<organism evidence="1 2">
    <name type="scientific">Ornatilinea apprima</name>
    <dbReference type="NCBI Taxonomy" id="1134406"/>
    <lineage>
        <taxon>Bacteria</taxon>
        <taxon>Bacillati</taxon>
        <taxon>Chloroflexota</taxon>
        <taxon>Anaerolineae</taxon>
        <taxon>Anaerolineales</taxon>
        <taxon>Anaerolineaceae</taxon>
        <taxon>Ornatilinea</taxon>
    </lineage>
</organism>
<dbReference type="AlphaFoldDB" id="A0A0P6XSH0"/>
<name>A0A0P6XSH0_9CHLR</name>
<evidence type="ECO:0000313" key="1">
    <source>
        <dbReference type="EMBL" id="KPL79668.1"/>
    </source>
</evidence>
<dbReference type="NCBIfam" id="TIGR04076">
    <property type="entry name" value="TIGR04076 family protein"/>
    <property type="match status" value="1"/>
</dbReference>
<evidence type="ECO:0008006" key="3">
    <source>
        <dbReference type="Google" id="ProtNLM"/>
    </source>
</evidence>
<proteinExistence type="predicted"/>
<keyword evidence="2" id="KW-1185">Reference proteome</keyword>